<comment type="caution">
    <text evidence="1">The sequence shown here is derived from an EMBL/GenBank/DDBJ whole genome shotgun (WGS) entry which is preliminary data.</text>
</comment>
<reference evidence="1 2" key="1">
    <citation type="submission" date="2022-08" db="EMBL/GenBank/DDBJ databases">
        <authorList>
            <person name="Zeman M."/>
            <person name="Kubasova T."/>
        </authorList>
    </citation>
    <scope>NUCLEOTIDE SEQUENCE [LARGE SCALE GENOMIC DNA]</scope>
    <source>
        <strain evidence="1 2">ET62</strain>
    </source>
</reference>
<protein>
    <recommendedName>
        <fullName evidence="3">Phage ABA sandwich domain-containing protein</fullName>
    </recommendedName>
</protein>
<dbReference type="RefSeq" id="WP_258335904.1">
    <property type="nucleotide sequence ID" value="NZ_JANRHJ010000010.1"/>
</dbReference>
<dbReference type="AlphaFoldDB" id="A0AAW5N132"/>
<keyword evidence="2" id="KW-1185">Reference proteome</keyword>
<dbReference type="Proteomes" id="UP001204579">
    <property type="component" value="Unassembled WGS sequence"/>
</dbReference>
<sequence length="119" mass="13895">MNTEDYVSLECAKLLKEKGYNEPVFSQYTKRGSVWICQEPENFNESTGCFSRPTLYEAQKWLREIHNIDVLPVIREESTIKDYCCNVYKNAKVVRCKVAYGEDFYECMNEGLVEALNLI</sequence>
<dbReference type="EMBL" id="JANRHJ010000010">
    <property type="protein sequence ID" value="MCR8874321.1"/>
    <property type="molecule type" value="Genomic_DNA"/>
</dbReference>
<organism evidence="1 2">
    <name type="scientific">Phocaeicola barnesiae</name>
    <dbReference type="NCBI Taxonomy" id="376804"/>
    <lineage>
        <taxon>Bacteria</taxon>
        <taxon>Pseudomonadati</taxon>
        <taxon>Bacteroidota</taxon>
        <taxon>Bacteroidia</taxon>
        <taxon>Bacteroidales</taxon>
        <taxon>Bacteroidaceae</taxon>
        <taxon>Phocaeicola</taxon>
    </lineage>
</organism>
<evidence type="ECO:0000313" key="1">
    <source>
        <dbReference type="EMBL" id="MCR8874321.1"/>
    </source>
</evidence>
<proteinExistence type="predicted"/>
<gene>
    <name evidence="1" type="ORF">NW209_09895</name>
</gene>
<accession>A0AAW5N132</accession>
<evidence type="ECO:0008006" key="3">
    <source>
        <dbReference type="Google" id="ProtNLM"/>
    </source>
</evidence>
<name>A0AAW5N132_9BACT</name>
<evidence type="ECO:0000313" key="2">
    <source>
        <dbReference type="Proteomes" id="UP001204579"/>
    </source>
</evidence>